<dbReference type="EMBL" id="JAPTSV010000014">
    <property type="protein sequence ID" value="KAJ1520924.1"/>
    <property type="molecule type" value="Genomic_DNA"/>
</dbReference>
<reference evidence="2" key="1">
    <citation type="submission" date="2022-12" db="EMBL/GenBank/DDBJ databases">
        <title>Chromosome-level genome assembly of the bean flower thrips Megalurothrips usitatus.</title>
        <authorList>
            <person name="Ma L."/>
            <person name="Liu Q."/>
            <person name="Li H."/>
            <person name="Cai W."/>
        </authorList>
    </citation>
    <scope>NUCLEOTIDE SEQUENCE</scope>
    <source>
        <strain evidence="2">Cailab_2022a</strain>
    </source>
</reference>
<comment type="caution">
    <text evidence="2">The sequence shown here is derived from an EMBL/GenBank/DDBJ whole genome shotgun (WGS) entry which is preliminary data.</text>
</comment>
<evidence type="ECO:0000256" key="1">
    <source>
        <dbReference type="SAM" id="MobiDB-lite"/>
    </source>
</evidence>
<feature type="compositionally biased region" description="Gly residues" evidence="1">
    <location>
        <begin position="1"/>
        <end position="11"/>
    </location>
</feature>
<accession>A0AAV7X8F3</accession>
<protein>
    <submittedName>
        <fullName evidence="2">Uncharacterized protein</fullName>
    </submittedName>
</protein>
<proteinExistence type="predicted"/>
<evidence type="ECO:0000313" key="3">
    <source>
        <dbReference type="Proteomes" id="UP001075354"/>
    </source>
</evidence>
<keyword evidence="3" id="KW-1185">Reference proteome</keyword>
<dbReference type="Proteomes" id="UP001075354">
    <property type="component" value="Chromosome 14"/>
</dbReference>
<name>A0AAV7X8F3_9NEOP</name>
<gene>
    <name evidence="2" type="ORF">ONE63_004002</name>
</gene>
<evidence type="ECO:0000313" key="2">
    <source>
        <dbReference type="EMBL" id="KAJ1520924.1"/>
    </source>
</evidence>
<feature type="region of interest" description="Disordered" evidence="1">
    <location>
        <begin position="183"/>
        <end position="220"/>
    </location>
</feature>
<feature type="region of interest" description="Disordered" evidence="1">
    <location>
        <begin position="1"/>
        <end position="72"/>
    </location>
</feature>
<sequence length="238" mass="24237">MSGSGGPGQTVGDGRPQSRSPSSDGGGGQAPGAAAVANTQVGEDGSGDEDSWEPFVVVGERTPVSEDDGEGSWEQYVVVGERAAPPDSADSTAAASRAASSARVERAEEVAHRADAVFLVRREVEAAGTAEATGAHAGATGAVEAAEAVREAGAAVDPEVNPEAVLPLISLEPVTDYTAAAASRVMESRARAAAGGDPEAPLRPPPGDSDSDDDEVEVDARRVVEKRLLRLTDTKRNR</sequence>
<dbReference type="AlphaFoldDB" id="A0AAV7X8F3"/>
<organism evidence="2 3">
    <name type="scientific">Megalurothrips usitatus</name>
    <name type="common">bean blossom thrips</name>
    <dbReference type="NCBI Taxonomy" id="439358"/>
    <lineage>
        <taxon>Eukaryota</taxon>
        <taxon>Metazoa</taxon>
        <taxon>Ecdysozoa</taxon>
        <taxon>Arthropoda</taxon>
        <taxon>Hexapoda</taxon>
        <taxon>Insecta</taxon>
        <taxon>Pterygota</taxon>
        <taxon>Neoptera</taxon>
        <taxon>Paraneoptera</taxon>
        <taxon>Thysanoptera</taxon>
        <taxon>Terebrantia</taxon>
        <taxon>Thripoidea</taxon>
        <taxon>Thripidae</taxon>
        <taxon>Megalurothrips</taxon>
    </lineage>
</organism>